<gene>
    <name evidence="2" type="ORF">DDE83_004205</name>
</gene>
<keyword evidence="3" id="KW-1185">Reference proteome</keyword>
<dbReference type="InterPro" id="IPR010730">
    <property type="entry name" value="HET"/>
</dbReference>
<reference evidence="3" key="1">
    <citation type="submission" date="2018-05" db="EMBL/GenBank/DDBJ databases">
        <title>Draft genome sequence of Stemphylium lycopersici strain CIDEFI 213.</title>
        <authorList>
            <person name="Medina R."/>
            <person name="Franco M.E.E."/>
            <person name="Lucentini C.G."/>
            <person name="Saparrat M.C.N."/>
            <person name="Balatti P.A."/>
        </authorList>
    </citation>
    <scope>NUCLEOTIDE SEQUENCE [LARGE SCALE GENOMIC DNA]</scope>
    <source>
        <strain evidence="3">CIDEFI 213</strain>
    </source>
</reference>
<accession>A0A364N529</accession>
<dbReference type="PANTHER" id="PTHR33112">
    <property type="entry name" value="DOMAIN PROTEIN, PUTATIVE-RELATED"/>
    <property type="match status" value="1"/>
</dbReference>
<evidence type="ECO:0000313" key="2">
    <source>
        <dbReference type="EMBL" id="RAR12200.1"/>
    </source>
</evidence>
<name>A0A364N529_STELY</name>
<protein>
    <submittedName>
        <fullName evidence="2">Tol protein</fullName>
    </submittedName>
</protein>
<dbReference type="Proteomes" id="UP000249619">
    <property type="component" value="Unassembled WGS sequence"/>
</dbReference>
<evidence type="ECO:0000313" key="3">
    <source>
        <dbReference type="Proteomes" id="UP000249619"/>
    </source>
</evidence>
<dbReference type="EMBL" id="QGDH01000051">
    <property type="protein sequence ID" value="RAR12200.1"/>
    <property type="molecule type" value="Genomic_DNA"/>
</dbReference>
<comment type="caution">
    <text evidence="2">The sequence shown here is derived from an EMBL/GenBank/DDBJ whole genome shotgun (WGS) entry which is preliminary data.</text>
</comment>
<dbReference type="STRING" id="183478.A0A364N529"/>
<proteinExistence type="predicted"/>
<evidence type="ECO:0000259" key="1">
    <source>
        <dbReference type="Pfam" id="PF06985"/>
    </source>
</evidence>
<dbReference type="Pfam" id="PF06985">
    <property type="entry name" value="HET"/>
    <property type="match status" value="1"/>
</dbReference>
<feature type="domain" description="Heterokaryon incompatibility" evidence="1">
    <location>
        <begin position="245"/>
        <end position="384"/>
    </location>
</feature>
<dbReference type="OrthoDB" id="5428863at2759"/>
<sequence>MVHPPPQIKFELSAVTDPQLSASVSNDHSSPGELSETFLDRRNGVLTPELSTLCSRCKQIDFEAIFYPRKTGFYQRKAMPETGNFITELGDLVTSSDCATCRLFSSVAVGDLSGDSTHHLRTFDATKVFSVPASKPRKLPLVALSVVGGRTKKQNIFTARRCEEGGFILAERKGAMATEQNMEIQVSRIQRLQPDFQKIGAWFLHCETEHAQGCGLTKMRRLSVPLPCIDCYGRSIVKISPKDEYYALSYVWGASEASACHFTEDGRVLLPHGGASQVVEDAILAVQKLGQRYLWVDQYCIDQLDAKTKKTQLREMDQIYEGAYATILAVAGTDAEYGLPGISRRREQQPLAILPSFDLISSLPDVCTTLETAKWSTRGWTYQEAMLSRRCLIFTDQQVHFVCSRMSCCEAVSVQRDARKGRDSSSEIRLLLSLGTRKFDHGVKPLDQLSQFCQHVRAFSGRDLTHEEDRLDAFRGMLSRSPFQSYFGIPVAPCNDAYQLKLRQEFDFGFARGLLWVPRKPRPSDPEPRRNKHFPSWSWAGWSGPVGYDAFTSGIEHMKRVAHNRGAFSGAEFWIEESDGKHTRLWDVVRAVPEARMLPERSHILVLDCHIVRLTAEADRNNVSAYECPVSGKTIKLREFARFYDCNDGGGRNDHAIRDGLVVFTDTIGRSHIWMLDWVGDVAQVVGHVNFKIWKLPAAKRRIRLA</sequence>
<dbReference type="PANTHER" id="PTHR33112:SF1">
    <property type="entry name" value="HETEROKARYON INCOMPATIBILITY DOMAIN-CONTAINING PROTEIN"/>
    <property type="match status" value="1"/>
</dbReference>
<dbReference type="AlphaFoldDB" id="A0A364N529"/>
<organism evidence="2 3">
    <name type="scientific">Stemphylium lycopersici</name>
    <name type="common">Tomato gray leaf spot disease fungus</name>
    <name type="synonym">Thyrospora lycopersici</name>
    <dbReference type="NCBI Taxonomy" id="183478"/>
    <lineage>
        <taxon>Eukaryota</taxon>
        <taxon>Fungi</taxon>
        <taxon>Dikarya</taxon>
        <taxon>Ascomycota</taxon>
        <taxon>Pezizomycotina</taxon>
        <taxon>Dothideomycetes</taxon>
        <taxon>Pleosporomycetidae</taxon>
        <taxon>Pleosporales</taxon>
        <taxon>Pleosporineae</taxon>
        <taxon>Pleosporaceae</taxon>
        <taxon>Stemphylium</taxon>
    </lineage>
</organism>